<reference evidence="15 16" key="1">
    <citation type="journal article" date="2020" name="Microorganisms">
        <title>Osmotic Adaptation and Compatible Solute Biosynthesis of Phototrophic Bacteria as Revealed from Genome Analyses.</title>
        <authorList>
            <person name="Imhoff J.F."/>
            <person name="Rahn T."/>
            <person name="Kunzel S."/>
            <person name="Keller A."/>
            <person name="Neulinger S.C."/>
        </authorList>
    </citation>
    <scope>NUCLEOTIDE SEQUENCE [LARGE SCALE GENOMIC DNA]</scope>
    <source>
        <strain evidence="15 16">DSM 6210</strain>
    </source>
</reference>
<comment type="domain">
    <text evidence="12">Contains an N-terminal zinc-binding domain, a central core domain that contains the primase activity, and a C-terminal DnaB-binding domain.</text>
</comment>
<evidence type="ECO:0000256" key="3">
    <source>
        <dbReference type="ARBA" id="ARBA00022679"/>
    </source>
</evidence>
<keyword evidence="11 12" id="KW-0804">Transcription</keyword>
<keyword evidence="8 12" id="KW-0862">Zinc</keyword>
<proteinExistence type="inferred from homology"/>
<dbReference type="InterPro" id="IPR002694">
    <property type="entry name" value="Znf_CHC2"/>
</dbReference>
<evidence type="ECO:0000256" key="9">
    <source>
        <dbReference type="ARBA" id="ARBA00022842"/>
    </source>
</evidence>
<dbReference type="InterPro" id="IPR013264">
    <property type="entry name" value="DNAG_N"/>
</dbReference>
<keyword evidence="6 12" id="KW-0479">Metal-binding</keyword>
<dbReference type="SUPFAM" id="SSF117023">
    <property type="entry name" value="DNA primase DnaG, C-terminal domain"/>
    <property type="match status" value="1"/>
</dbReference>
<comment type="similarity">
    <text evidence="12">Belongs to the DnaG primase family.</text>
</comment>
<dbReference type="Gene3D" id="1.20.50.20">
    <property type="entry name" value="DnaG, RNA polymerase domain, helical bundle"/>
    <property type="match status" value="1"/>
</dbReference>
<dbReference type="Gene3D" id="3.40.1360.10">
    <property type="match status" value="1"/>
</dbReference>
<feature type="region of interest" description="Disordered" evidence="13">
    <location>
        <begin position="412"/>
        <end position="439"/>
    </location>
</feature>
<comment type="cofactor">
    <cofactor evidence="12">
        <name>Zn(2+)</name>
        <dbReference type="ChEBI" id="CHEBI:29105"/>
    </cofactor>
    <text evidence="12">Binds 1 zinc ion per monomer.</text>
</comment>
<keyword evidence="1 12" id="KW-0240">DNA-directed RNA polymerase</keyword>
<keyword evidence="2 12" id="KW-0639">Primosome</keyword>
<dbReference type="InterPro" id="IPR036977">
    <property type="entry name" value="DNA_primase_Znf_CHC2"/>
</dbReference>
<comment type="subunit">
    <text evidence="12">Monomer. Interacts with DnaB.</text>
</comment>
<dbReference type="InterPro" id="IPR016136">
    <property type="entry name" value="DNA_helicase_N/primase_C"/>
</dbReference>
<dbReference type="InterPro" id="IPR030846">
    <property type="entry name" value="DnaG_bac"/>
</dbReference>
<dbReference type="Pfam" id="PF08275">
    <property type="entry name" value="DNAG_N"/>
    <property type="match status" value="1"/>
</dbReference>
<feature type="zinc finger region" description="CHC2-type" evidence="12">
    <location>
        <begin position="40"/>
        <end position="64"/>
    </location>
</feature>
<dbReference type="Pfam" id="PF01807">
    <property type="entry name" value="Zn_ribbon_DnaG"/>
    <property type="match status" value="1"/>
</dbReference>
<comment type="caution">
    <text evidence="15">The sequence shown here is derived from an EMBL/GenBank/DDBJ whole genome shotgun (WGS) entry which is preliminary data.</text>
</comment>
<dbReference type="InterPro" id="IPR006295">
    <property type="entry name" value="DNA_primase_DnaG"/>
</dbReference>
<evidence type="ECO:0000256" key="7">
    <source>
        <dbReference type="ARBA" id="ARBA00022771"/>
    </source>
</evidence>
<dbReference type="EMBL" id="NRRV01000017">
    <property type="protein sequence ID" value="MBK1630897.1"/>
    <property type="molecule type" value="Genomic_DNA"/>
</dbReference>
<dbReference type="HAMAP" id="MF_00974">
    <property type="entry name" value="DNA_primase_DnaG"/>
    <property type="match status" value="1"/>
</dbReference>
<evidence type="ECO:0000256" key="6">
    <source>
        <dbReference type="ARBA" id="ARBA00022723"/>
    </source>
</evidence>
<evidence type="ECO:0000256" key="11">
    <source>
        <dbReference type="ARBA" id="ARBA00023163"/>
    </source>
</evidence>
<dbReference type="SMART" id="SM00766">
    <property type="entry name" value="DnaG_DnaB_bind"/>
    <property type="match status" value="1"/>
</dbReference>
<keyword evidence="5 12" id="KW-0235">DNA replication</keyword>
<evidence type="ECO:0000256" key="2">
    <source>
        <dbReference type="ARBA" id="ARBA00022515"/>
    </source>
</evidence>
<dbReference type="Gene3D" id="3.90.980.10">
    <property type="entry name" value="DNA primase, catalytic core, N-terminal domain"/>
    <property type="match status" value="1"/>
</dbReference>
<evidence type="ECO:0000313" key="16">
    <source>
        <dbReference type="Proteomes" id="UP000748752"/>
    </source>
</evidence>
<evidence type="ECO:0000256" key="12">
    <source>
        <dbReference type="HAMAP-Rule" id="MF_00974"/>
    </source>
</evidence>
<sequence>MVGRITPEFKAQLLDRTDIVEVVGLRVPLKKTGAEFAACCPFHNEKTPSFTVSPGKQFYHCFGCGAHGNAIDFLVEFDRLSFPEAVEELAQRAGMPLPEADGAPQGPDPKPLYELLARAAEHYQRALREHPEREAAVAYLKRRGLSGEVVTRYGLGLAPSGWGFLLEGLGKTAEQRERLLTTGLLSERDGRRYDRFRGRVMFPIRDRRGRVVGFGGRVLDDGEPKYLNSPETPVFVKGRELYGLYESQQALRRPPRLLLVEGYMDVIALAQFGIDYAVAALGTAATPEHIKRLLRGAPELVFCFDGDNAGRAAAWKALKTALPLATGQQPMRFLFLPEGEDPDTLVRKEGKDAFEARLAEAKLLSVFLFEHAAGRHSSATPEGRAGLTDEVQGLLGTMPAGSYREQLAAELARRTGRPAGPRRAAPRPRTPARAQPRTAAMTPLRRAIALLLDAPERAALVAEQPADWRELSRPGIRLLAEMVDIASAYPSITTAGLAERWRGTEDEHAVRKLSDAGLIALIPEDGRGAELIGIIGRLNQEVAAQRRAAEIERRWRARNADADDGGAAE</sequence>
<evidence type="ECO:0000256" key="10">
    <source>
        <dbReference type="ARBA" id="ARBA00023125"/>
    </source>
</evidence>
<dbReference type="Pfam" id="PF13155">
    <property type="entry name" value="Toprim_2"/>
    <property type="match status" value="1"/>
</dbReference>
<dbReference type="InterPro" id="IPR037068">
    <property type="entry name" value="DNA_primase_core_N_sf"/>
</dbReference>
<protein>
    <recommendedName>
        <fullName evidence="12">DNA primase</fullName>
        <ecNumber evidence="12">2.7.7.101</ecNumber>
    </recommendedName>
</protein>
<feature type="domain" description="Toprim" evidence="14">
    <location>
        <begin position="255"/>
        <end position="350"/>
    </location>
</feature>
<dbReference type="SUPFAM" id="SSF56731">
    <property type="entry name" value="DNA primase core"/>
    <property type="match status" value="1"/>
</dbReference>
<dbReference type="Pfam" id="PF10410">
    <property type="entry name" value="DnaB_bind"/>
    <property type="match status" value="1"/>
</dbReference>
<evidence type="ECO:0000313" key="15">
    <source>
        <dbReference type="EMBL" id="MBK1630897.1"/>
    </source>
</evidence>
<evidence type="ECO:0000256" key="13">
    <source>
        <dbReference type="SAM" id="MobiDB-lite"/>
    </source>
</evidence>
<dbReference type="EC" id="2.7.7.101" evidence="12"/>
<organism evidence="15 16">
    <name type="scientific">Thiohalocapsa halophila</name>
    <dbReference type="NCBI Taxonomy" id="69359"/>
    <lineage>
        <taxon>Bacteria</taxon>
        <taxon>Pseudomonadati</taxon>
        <taxon>Pseudomonadota</taxon>
        <taxon>Gammaproteobacteria</taxon>
        <taxon>Chromatiales</taxon>
        <taxon>Chromatiaceae</taxon>
        <taxon>Thiohalocapsa</taxon>
    </lineage>
</organism>
<evidence type="ECO:0000256" key="1">
    <source>
        <dbReference type="ARBA" id="ARBA00022478"/>
    </source>
</evidence>
<dbReference type="SUPFAM" id="SSF57783">
    <property type="entry name" value="Zinc beta-ribbon"/>
    <property type="match status" value="1"/>
</dbReference>
<keyword evidence="7 12" id="KW-0863">Zinc-finger</keyword>
<evidence type="ECO:0000256" key="5">
    <source>
        <dbReference type="ARBA" id="ARBA00022705"/>
    </source>
</evidence>
<dbReference type="Pfam" id="PF08278">
    <property type="entry name" value="DnaG_DnaB_bind"/>
    <property type="match status" value="1"/>
</dbReference>
<keyword evidence="4 12" id="KW-0548">Nucleotidyltransferase</keyword>
<dbReference type="InterPro" id="IPR034151">
    <property type="entry name" value="TOPRIM_DnaG_bac"/>
</dbReference>
<keyword evidence="10 12" id="KW-0238">DNA-binding</keyword>
<dbReference type="Proteomes" id="UP000748752">
    <property type="component" value="Unassembled WGS sequence"/>
</dbReference>
<evidence type="ECO:0000256" key="4">
    <source>
        <dbReference type="ARBA" id="ARBA00022695"/>
    </source>
</evidence>
<accession>A0ABS1CGC6</accession>
<dbReference type="SMART" id="SM00400">
    <property type="entry name" value="ZnF_CHCC"/>
    <property type="match status" value="1"/>
</dbReference>
<dbReference type="Gene3D" id="3.90.580.10">
    <property type="entry name" value="Zinc finger, CHC2-type domain"/>
    <property type="match status" value="1"/>
</dbReference>
<keyword evidence="9" id="KW-0460">Magnesium</keyword>
<comment type="function">
    <text evidence="12">RNA polymerase that catalyzes the synthesis of short RNA molecules used as primers for DNA polymerase during DNA replication.</text>
</comment>
<dbReference type="PANTHER" id="PTHR30313">
    <property type="entry name" value="DNA PRIMASE"/>
    <property type="match status" value="1"/>
</dbReference>
<dbReference type="NCBIfam" id="TIGR01391">
    <property type="entry name" value="dnaG"/>
    <property type="match status" value="1"/>
</dbReference>
<dbReference type="PROSITE" id="PS50880">
    <property type="entry name" value="TOPRIM"/>
    <property type="match status" value="1"/>
</dbReference>
<dbReference type="SMART" id="SM00493">
    <property type="entry name" value="TOPRIM"/>
    <property type="match status" value="1"/>
</dbReference>
<evidence type="ECO:0000259" key="14">
    <source>
        <dbReference type="PROSITE" id="PS50880"/>
    </source>
</evidence>
<dbReference type="CDD" id="cd03364">
    <property type="entry name" value="TOPRIM_DnaG_primases"/>
    <property type="match status" value="1"/>
</dbReference>
<gene>
    <name evidence="12" type="primary">dnaG</name>
    <name evidence="15" type="ORF">CKO31_09100</name>
</gene>
<dbReference type="PANTHER" id="PTHR30313:SF2">
    <property type="entry name" value="DNA PRIMASE"/>
    <property type="match status" value="1"/>
</dbReference>
<evidence type="ECO:0000256" key="8">
    <source>
        <dbReference type="ARBA" id="ARBA00022833"/>
    </source>
</evidence>
<keyword evidence="16" id="KW-1185">Reference proteome</keyword>
<dbReference type="InterPro" id="IPR019475">
    <property type="entry name" value="DNA_primase_DnaB-bd"/>
</dbReference>
<comment type="catalytic activity">
    <reaction evidence="12">
        <text>ssDNA + n NTP = ssDNA/pppN(pN)n-1 hybrid + (n-1) diphosphate.</text>
        <dbReference type="EC" id="2.7.7.101"/>
    </reaction>
</comment>
<dbReference type="RefSeq" id="WP_200236211.1">
    <property type="nucleotide sequence ID" value="NZ_NRRV01000017.1"/>
</dbReference>
<name>A0ABS1CGC6_9GAMM</name>
<dbReference type="InterPro" id="IPR050219">
    <property type="entry name" value="DnaG_primase"/>
</dbReference>
<dbReference type="InterPro" id="IPR006171">
    <property type="entry name" value="TOPRIM_dom"/>
</dbReference>
<dbReference type="InterPro" id="IPR013173">
    <property type="entry name" value="DNA_primase_DnaG_DnaB-bd_dom"/>
</dbReference>
<dbReference type="Gene3D" id="1.10.860.10">
    <property type="entry name" value="DNAb Helicase, Chain A"/>
    <property type="match status" value="1"/>
</dbReference>
<keyword evidence="3 12" id="KW-0808">Transferase</keyword>